<dbReference type="PANTHER" id="PTHR42734">
    <property type="entry name" value="METAL TRANSPORT SYSTEM ATP-BINDING PROTEIN TM_0124-RELATED"/>
    <property type="match status" value="1"/>
</dbReference>
<sequence>MSVSPQSSLIGAQAMGLELGGRRILEQVSLSIQPGQITTVIGPNGAGKTCLLRVLLGLQAPTEGAVKRRRGLRIGYMPQRIQIDPVLPITVARFLTLGGAVPKSRQLEVLREVGVGHLLKQPVQSVSGGEMQRVLLARALLREPQLLALDEPAQGLDVAGQGEVFQLIEGLRDRYGCGVLMVSHELHLVMAAADEVVCLNQHICCTGRPDVVTRDPAYLRLFGPTLPEGVAIYTHHHDHRHDLQGEVVCEHNHHHG</sequence>
<dbReference type="EMBL" id="FTPK01000003">
    <property type="protein sequence ID" value="SIT72151.1"/>
    <property type="molecule type" value="Genomic_DNA"/>
</dbReference>
<dbReference type="NCBIfam" id="NF007090">
    <property type="entry name" value="PRK09544.1"/>
    <property type="match status" value="1"/>
</dbReference>
<keyword evidence="2" id="KW-1003">Cell membrane</keyword>
<keyword evidence="8" id="KW-0406">Ion transport</keyword>
<dbReference type="Gene3D" id="3.40.50.300">
    <property type="entry name" value="P-loop containing nucleotide triphosphate hydrolases"/>
    <property type="match status" value="1"/>
</dbReference>
<evidence type="ECO:0000256" key="9">
    <source>
        <dbReference type="ARBA" id="ARBA00023136"/>
    </source>
</evidence>
<evidence type="ECO:0000313" key="12">
    <source>
        <dbReference type="Proteomes" id="UP000223759"/>
    </source>
</evidence>
<evidence type="ECO:0000256" key="4">
    <source>
        <dbReference type="ARBA" id="ARBA00022833"/>
    </source>
</evidence>
<dbReference type="InterPro" id="IPR003439">
    <property type="entry name" value="ABC_transporter-like_ATP-bd"/>
</dbReference>
<keyword evidence="12" id="KW-1185">Reference proteome</keyword>
<evidence type="ECO:0000313" key="11">
    <source>
        <dbReference type="EMBL" id="SIT72151.1"/>
    </source>
</evidence>
<protein>
    <submittedName>
        <fullName evidence="11">Zinc transport system ATP-binding protein</fullName>
    </submittedName>
</protein>
<evidence type="ECO:0000256" key="8">
    <source>
        <dbReference type="ARBA" id="ARBA00023065"/>
    </source>
</evidence>
<dbReference type="PROSITE" id="PS00211">
    <property type="entry name" value="ABC_TRANSPORTER_1"/>
    <property type="match status" value="1"/>
</dbReference>
<evidence type="ECO:0000256" key="2">
    <source>
        <dbReference type="ARBA" id="ARBA00022475"/>
    </source>
</evidence>
<gene>
    <name evidence="11" type="ORF">SAMN05216526_1583</name>
</gene>
<keyword evidence="1" id="KW-0813">Transport</keyword>
<dbReference type="Pfam" id="PF00005">
    <property type="entry name" value="ABC_tran"/>
    <property type="match status" value="1"/>
</dbReference>
<dbReference type="RefSeq" id="WP_076756004.1">
    <property type="nucleotide sequence ID" value="NZ_CP023018.1"/>
</dbReference>
<dbReference type="FunFam" id="3.40.50.300:FF:000392">
    <property type="entry name" value="Zinc import ATP-binding protein ZnuC"/>
    <property type="match status" value="1"/>
</dbReference>
<evidence type="ECO:0000256" key="3">
    <source>
        <dbReference type="ARBA" id="ARBA00022741"/>
    </source>
</evidence>
<evidence type="ECO:0000256" key="6">
    <source>
        <dbReference type="ARBA" id="ARBA00022906"/>
    </source>
</evidence>
<evidence type="ECO:0000256" key="5">
    <source>
        <dbReference type="ARBA" id="ARBA00022840"/>
    </source>
</evidence>
<evidence type="ECO:0000259" key="10">
    <source>
        <dbReference type="PROSITE" id="PS50893"/>
    </source>
</evidence>
<keyword evidence="3" id="KW-0547">Nucleotide-binding</keyword>
<name>A0A1R3W3M2_9GAMM</name>
<dbReference type="SMART" id="SM00382">
    <property type="entry name" value="AAA"/>
    <property type="match status" value="1"/>
</dbReference>
<dbReference type="InterPro" id="IPR003593">
    <property type="entry name" value="AAA+_ATPase"/>
</dbReference>
<dbReference type="InterPro" id="IPR027417">
    <property type="entry name" value="P-loop_NTPase"/>
</dbReference>
<dbReference type="AlphaFoldDB" id="A0A1R3W3M2"/>
<dbReference type="Proteomes" id="UP000223759">
    <property type="component" value="Unassembled WGS sequence"/>
</dbReference>
<evidence type="ECO:0000256" key="7">
    <source>
        <dbReference type="ARBA" id="ARBA00022967"/>
    </source>
</evidence>
<proteinExistence type="predicted"/>
<evidence type="ECO:0000256" key="1">
    <source>
        <dbReference type="ARBA" id="ARBA00022448"/>
    </source>
</evidence>
<keyword evidence="7" id="KW-1278">Translocase</keyword>
<dbReference type="OrthoDB" id="9806726at2"/>
<keyword evidence="5 11" id="KW-0067">ATP-binding</keyword>
<dbReference type="InterPro" id="IPR017871">
    <property type="entry name" value="ABC_transporter-like_CS"/>
</dbReference>
<organism evidence="11 12">
    <name type="scientific">Ectothiorhodosinus mongolicus</name>
    <dbReference type="NCBI Taxonomy" id="233100"/>
    <lineage>
        <taxon>Bacteria</taxon>
        <taxon>Pseudomonadati</taxon>
        <taxon>Pseudomonadota</taxon>
        <taxon>Gammaproteobacteria</taxon>
        <taxon>Chromatiales</taxon>
        <taxon>Ectothiorhodospiraceae</taxon>
        <taxon>Ectothiorhodosinus</taxon>
    </lineage>
</organism>
<dbReference type="GO" id="GO:0010043">
    <property type="term" value="P:response to zinc ion"/>
    <property type="evidence" value="ECO:0007669"/>
    <property type="project" value="TreeGrafter"/>
</dbReference>
<dbReference type="STRING" id="233100.SAMN05216526_1583"/>
<feature type="domain" description="ABC transporter" evidence="10">
    <location>
        <begin position="10"/>
        <end position="225"/>
    </location>
</feature>
<dbReference type="GO" id="GO:0006829">
    <property type="term" value="P:zinc ion transport"/>
    <property type="evidence" value="ECO:0007669"/>
    <property type="project" value="UniProtKB-KW"/>
</dbReference>
<reference evidence="11 12" key="1">
    <citation type="submission" date="2017-01" db="EMBL/GenBank/DDBJ databases">
        <authorList>
            <person name="Mah S.A."/>
            <person name="Swanson W.J."/>
            <person name="Moy G.W."/>
            <person name="Vacquier V.D."/>
        </authorList>
    </citation>
    <scope>NUCLEOTIDE SEQUENCE [LARGE SCALE GENOMIC DNA]</scope>
    <source>
        <strain evidence="11 12">M9</strain>
    </source>
</reference>
<dbReference type="GO" id="GO:0016887">
    <property type="term" value="F:ATP hydrolysis activity"/>
    <property type="evidence" value="ECO:0007669"/>
    <property type="project" value="InterPro"/>
</dbReference>
<accession>A0A1R3W3M2</accession>
<dbReference type="GO" id="GO:0005524">
    <property type="term" value="F:ATP binding"/>
    <property type="evidence" value="ECO:0007669"/>
    <property type="project" value="UniProtKB-KW"/>
</dbReference>
<keyword evidence="9" id="KW-0472">Membrane</keyword>
<dbReference type="PANTHER" id="PTHR42734:SF9">
    <property type="entry name" value="ZINC IMPORT ATP-BINDING PROTEIN ZNUC"/>
    <property type="match status" value="1"/>
</dbReference>
<keyword evidence="6" id="KW-0864">Zinc transport</keyword>
<dbReference type="SUPFAM" id="SSF52540">
    <property type="entry name" value="P-loop containing nucleoside triphosphate hydrolases"/>
    <property type="match status" value="1"/>
</dbReference>
<dbReference type="InterPro" id="IPR050153">
    <property type="entry name" value="Metal_Ion_Import_ABC"/>
</dbReference>
<dbReference type="PROSITE" id="PS50893">
    <property type="entry name" value="ABC_TRANSPORTER_2"/>
    <property type="match status" value="1"/>
</dbReference>
<keyword evidence="4" id="KW-0862">Zinc</keyword>